<dbReference type="AlphaFoldDB" id="W6U6T4"/>
<evidence type="ECO:0000259" key="1">
    <source>
        <dbReference type="PROSITE" id="PS51489"/>
    </source>
</evidence>
<dbReference type="GO" id="GO:0005634">
    <property type="term" value="C:nucleus"/>
    <property type="evidence" value="ECO:0007669"/>
    <property type="project" value="TreeGrafter"/>
</dbReference>
<dbReference type="GO" id="GO:0004672">
    <property type="term" value="F:protein kinase activity"/>
    <property type="evidence" value="ECO:0007669"/>
    <property type="project" value="TreeGrafter"/>
</dbReference>
<comment type="caution">
    <text evidence="2">The sequence shown here is derived from an EMBL/GenBank/DDBJ whole genome shotgun (WGS) entry which is preliminary data.</text>
</comment>
<dbReference type="InterPro" id="IPR015661">
    <property type="entry name" value="Bub1/Mad3"/>
</dbReference>
<dbReference type="Proteomes" id="UP000019149">
    <property type="component" value="Unassembled WGS sequence"/>
</dbReference>
<organism evidence="2 3">
    <name type="scientific">Echinococcus granulosus</name>
    <name type="common">Hydatid tapeworm</name>
    <dbReference type="NCBI Taxonomy" id="6210"/>
    <lineage>
        <taxon>Eukaryota</taxon>
        <taxon>Metazoa</taxon>
        <taxon>Spiralia</taxon>
        <taxon>Lophotrochozoa</taxon>
        <taxon>Platyhelminthes</taxon>
        <taxon>Cestoda</taxon>
        <taxon>Eucestoda</taxon>
        <taxon>Cyclophyllidea</taxon>
        <taxon>Taeniidae</taxon>
        <taxon>Echinococcus</taxon>
        <taxon>Echinococcus granulosus group</taxon>
    </lineage>
</organism>
<dbReference type="GO" id="GO:0051754">
    <property type="term" value="P:meiotic sister chromatid cohesion, centromeric"/>
    <property type="evidence" value="ECO:0007669"/>
    <property type="project" value="TreeGrafter"/>
</dbReference>
<dbReference type="GO" id="GO:0032991">
    <property type="term" value="C:protein-containing complex"/>
    <property type="evidence" value="ECO:0007669"/>
    <property type="project" value="UniProtKB-ARBA"/>
</dbReference>
<dbReference type="PANTHER" id="PTHR14030:SF4">
    <property type="entry name" value="BUB1 KINASE, ISOFORM A-RELATED"/>
    <property type="match status" value="1"/>
</dbReference>
<gene>
    <name evidence="2" type="ORF">EGR_09056</name>
</gene>
<dbReference type="PROSITE" id="PS51489">
    <property type="entry name" value="BUB1_N"/>
    <property type="match status" value="1"/>
</dbReference>
<dbReference type="OrthoDB" id="248495at2759"/>
<dbReference type="RefSeq" id="XP_024347262.1">
    <property type="nucleotide sequence ID" value="XM_024498305.1"/>
</dbReference>
<feature type="domain" description="BUB1 N-terminal" evidence="1">
    <location>
        <begin position="1"/>
        <end position="163"/>
    </location>
</feature>
<keyword evidence="2" id="KW-0808">Transferase</keyword>
<dbReference type="SMART" id="SM00777">
    <property type="entry name" value="Mad3_BUB1_I"/>
    <property type="match status" value="1"/>
</dbReference>
<proteinExistence type="predicted"/>
<dbReference type="Pfam" id="PF08311">
    <property type="entry name" value="Mad3_BUB1_I"/>
    <property type="match status" value="1"/>
</dbReference>
<evidence type="ECO:0000313" key="3">
    <source>
        <dbReference type="Proteomes" id="UP000019149"/>
    </source>
</evidence>
<dbReference type="EMBL" id="APAU02000130">
    <property type="protein sequence ID" value="EUB56066.1"/>
    <property type="molecule type" value="Genomic_DNA"/>
</dbReference>
<sequence length="163" mass="18416">MRKNCNSIADYDPSSLCRYIRWVEETYPSLGAASELRSILYRCVKETCGLEGVHNHPIYVDAWLKLPSRTNACGVDVFDLSTERITGKVNYCDAPTELFNLLFYKGVGTLSAKFYISWIEHIQHLPEKASTQPLKKWARLASILAHGLRAGAQPIVLLEDRAE</sequence>
<protein>
    <submittedName>
        <fullName evidence="2">Mitotic checkpoint serine/threonine-protein kinase BUB1 beta</fullName>
    </submittedName>
</protein>
<name>W6U6T4_ECHGR</name>
<evidence type="ECO:0000313" key="2">
    <source>
        <dbReference type="EMBL" id="EUB56066.1"/>
    </source>
</evidence>
<accession>W6U6T4</accession>
<dbReference type="PANTHER" id="PTHR14030">
    <property type="entry name" value="MITOTIC CHECKPOINT SERINE/THREONINE-PROTEIN KINASE BUB1"/>
    <property type="match status" value="1"/>
</dbReference>
<dbReference type="GO" id="GO:0007094">
    <property type="term" value="P:mitotic spindle assembly checkpoint signaling"/>
    <property type="evidence" value="ECO:0007669"/>
    <property type="project" value="InterPro"/>
</dbReference>
<dbReference type="GeneID" id="36344771"/>
<keyword evidence="3" id="KW-1185">Reference proteome</keyword>
<keyword evidence="2" id="KW-0418">Kinase</keyword>
<dbReference type="Gene3D" id="1.25.40.430">
    <property type="match status" value="1"/>
</dbReference>
<reference evidence="2 3" key="1">
    <citation type="journal article" date="2013" name="Nat. Genet.">
        <title>The genome of the hydatid tapeworm Echinococcus granulosus.</title>
        <authorList>
            <person name="Zheng H."/>
            <person name="Zhang W."/>
            <person name="Zhang L."/>
            <person name="Zhang Z."/>
            <person name="Li J."/>
            <person name="Lu G."/>
            <person name="Zhu Y."/>
            <person name="Wang Y."/>
            <person name="Huang Y."/>
            <person name="Liu J."/>
            <person name="Kang H."/>
            <person name="Chen J."/>
            <person name="Wang L."/>
            <person name="Chen A."/>
            <person name="Yu S."/>
            <person name="Gao Z."/>
            <person name="Jin L."/>
            <person name="Gu W."/>
            <person name="Wang Z."/>
            <person name="Zhao L."/>
            <person name="Shi B."/>
            <person name="Wen H."/>
            <person name="Lin R."/>
            <person name="Jones M.K."/>
            <person name="Brejova B."/>
            <person name="Vinar T."/>
            <person name="Zhao G."/>
            <person name="McManus D.P."/>
            <person name="Chen Z."/>
            <person name="Zhou Y."/>
            <person name="Wang S."/>
        </authorList>
    </citation>
    <scope>NUCLEOTIDE SEQUENCE [LARGE SCALE GENOMIC DNA]</scope>
</reference>
<dbReference type="InterPro" id="IPR013212">
    <property type="entry name" value="Mad3/Bub1_I"/>
</dbReference>
<dbReference type="CTD" id="36344771"/>
<dbReference type="STRING" id="6210.W6U6T4"/>
<dbReference type="KEGG" id="egl:EGR_09056"/>